<protein>
    <submittedName>
        <fullName evidence="1">Uncharacterized protein</fullName>
    </submittedName>
</protein>
<evidence type="ECO:0000313" key="1">
    <source>
        <dbReference type="EMBL" id="KAG5912662.1"/>
    </source>
</evidence>
<sequence length="66" mass="7189">MPPSDKHEALQPIHPSMAGKLDPVFEELYNRHVANTPAKPIDLAALRSTYSVLYSYGTGPAPDVGR</sequence>
<name>A0A8K0NF02_9HYPO</name>
<accession>A0A8K0NF02</accession>
<dbReference type="AlphaFoldDB" id="A0A8K0NF02"/>
<keyword evidence="2" id="KW-1185">Reference proteome</keyword>
<comment type="caution">
    <text evidence="1">The sequence shown here is derived from an EMBL/GenBank/DDBJ whole genome shotgun (WGS) entry which is preliminary data.</text>
</comment>
<evidence type="ECO:0000313" key="2">
    <source>
        <dbReference type="Proteomes" id="UP000811619"/>
    </source>
</evidence>
<dbReference type="EMBL" id="SRPY01001676">
    <property type="protein sequence ID" value="KAG5912662.1"/>
    <property type="molecule type" value="Genomic_DNA"/>
</dbReference>
<gene>
    <name evidence="1" type="ORF">E4U42_002020</name>
</gene>
<dbReference type="OrthoDB" id="408631at2759"/>
<feature type="non-terminal residue" evidence="1">
    <location>
        <position position="66"/>
    </location>
</feature>
<proteinExistence type="predicted"/>
<reference evidence="1" key="1">
    <citation type="journal article" date="2020" name="bioRxiv">
        <title>Whole genome comparisons of ergot fungi reveals the divergence and evolution of species within the genus Claviceps are the result of varying mechanisms driving genome evolution and host range expansion.</title>
        <authorList>
            <person name="Wyka S.A."/>
            <person name="Mondo S.J."/>
            <person name="Liu M."/>
            <person name="Dettman J."/>
            <person name="Nalam V."/>
            <person name="Broders K.D."/>
        </authorList>
    </citation>
    <scope>NUCLEOTIDE SEQUENCE</scope>
    <source>
        <strain evidence="1">CCC 489</strain>
    </source>
</reference>
<dbReference type="Proteomes" id="UP000811619">
    <property type="component" value="Unassembled WGS sequence"/>
</dbReference>
<organism evidence="1 2">
    <name type="scientific">Claviceps africana</name>
    <dbReference type="NCBI Taxonomy" id="83212"/>
    <lineage>
        <taxon>Eukaryota</taxon>
        <taxon>Fungi</taxon>
        <taxon>Dikarya</taxon>
        <taxon>Ascomycota</taxon>
        <taxon>Pezizomycotina</taxon>
        <taxon>Sordariomycetes</taxon>
        <taxon>Hypocreomycetidae</taxon>
        <taxon>Hypocreales</taxon>
        <taxon>Clavicipitaceae</taxon>
        <taxon>Claviceps</taxon>
    </lineage>
</organism>